<dbReference type="InterPro" id="IPR018550">
    <property type="entry name" value="Lipid-A_deacylase-rel"/>
</dbReference>
<proteinExistence type="predicted"/>
<evidence type="ECO:0000313" key="2">
    <source>
        <dbReference type="EMBL" id="MHO03721.1"/>
    </source>
</evidence>
<accession>A0A3L0WYP6</accession>
<feature type="signal peptide" evidence="1">
    <location>
        <begin position="1"/>
        <end position="23"/>
    </location>
</feature>
<reference evidence="2" key="1">
    <citation type="submission" date="2018-10" db="EMBL/GenBank/DDBJ databases">
        <authorList>
            <consortium name="NARMS: The National Antimicrobial Resistance Monitoring System"/>
        </authorList>
    </citation>
    <scope>NUCLEOTIDE SEQUENCE [LARGE SCALE GENOMIC DNA]</scope>
    <source>
        <strain evidence="2">CVM N17EC0388</strain>
    </source>
</reference>
<dbReference type="EMBL" id="RNRV01000006">
    <property type="protein sequence ID" value="MHO03721.1"/>
    <property type="molecule type" value="Genomic_DNA"/>
</dbReference>
<dbReference type="AlphaFoldDB" id="A0A3L0WYP6"/>
<keyword evidence="2" id="KW-0378">Hydrolase</keyword>
<feature type="chain" id="PRO_5018025927" evidence="1">
    <location>
        <begin position="24"/>
        <end position="174"/>
    </location>
</feature>
<keyword evidence="1" id="KW-0732">Signal</keyword>
<evidence type="ECO:0000256" key="1">
    <source>
        <dbReference type="SAM" id="SignalP"/>
    </source>
</evidence>
<comment type="caution">
    <text evidence="2">The sequence shown here is derived from an EMBL/GenBank/DDBJ whole genome shotgun (WGS) entry which is preliminary data.</text>
</comment>
<sequence>MRANTLLLSGLLASLIASTGAIANDNIVALQLGTPAENEKLSIFTADVKYHHMFWRWGDSGCQFGLGVRGGMLKVGDERTARLGTGARAECLWGNWVVWIPAEVLWLEEHEFGHRGNGFKDYGGPFQFASGIGLGYAITKNWLIGYQYEHMSNAKMYDQNPGLDTHSLHIEYRF</sequence>
<protein>
    <submittedName>
        <fullName evidence="2">Acyloxyacyl hydrolase</fullName>
    </submittedName>
</protein>
<gene>
    <name evidence="2" type="ORF">D9F05_04945</name>
</gene>
<dbReference type="InterPro" id="IPR011250">
    <property type="entry name" value="OMP/PagP_B-barrel"/>
</dbReference>
<organism evidence="2">
    <name type="scientific">Escherichia coli</name>
    <dbReference type="NCBI Taxonomy" id="562"/>
    <lineage>
        <taxon>Bacteria</taxon>
        <taxon>Pseudomonadati</taxon>
        <taxon>Pseudomonadota</taxon>
        <taxon>Gammaproteobacteria</taxon>
        <taxon>Enterobacterales</taxon>
        <taxon>Enterobacteriaceae</taxon>
        <taxon>Escherichia</taxon>
    </lineage>
</organism>
<dbReference type="GO" id="GO:0016787">
    <property type="term" value="F:hydrolase activity"/>
    <property type="evidence" value="ECO:0007669"/>
    <property type="project" value="UniProtKB-KW"/>
</dbReference>
<dbReference type="SUPFAM" id="SSF56925">
    <property type="entry name" value="OMPA-like"/>
    <property type="match status" value="1"/>
</dbReference>
<dbReference type="Gene3D" id="2.40.160.20">
    <property type="match status" value="1"/>
</dbReference>
<name>A0A3L0WYP6_ECOLX</name>
<dbReference type="Pfam" id="PF09411">
    <property type="entry name" value="PagL"/>
    <property type="match status" value="1"/>
</dbReference>